<evidence type="ECO:0000259" key="2">
    <source>
        <dbReference type="Pfam" id="PF13581"/>
    </source>
</evidence>
<keyword evidence="3" id="KW-0067">ATP-binding</keyword>
<dbReference type="PANTHER" id="PTHR35526">
    <property type="entry name" value="ANTI-SIGMA-F FACTOR RSBW-RELATED"/>
    <property type="match status" value="1"/>
</dbReference>
<dbReference type="InterPro" id="IPR003594">
    <property type="entry name" value="HATPase_dom"/>
</dbReference>
<dbReference type="GO" id="GO:0005524">
    <property type="term" value="F:ATP binding"/>
    <property type="evidence" value="ECO:0007669"/>
    <property type="project" value="UniProtKB-KW"/>
</dbReference>
<dbReference type="PANTHER" id="PTHR35526:SF3">
    <property type="entry name" value="ANTI-SIGMA-F FACTOR RSBW"/>
    <property type="match status" value="1"/>
</dbReference>
<keyword evidence="3" id="KW-0547">Nucleotide-binding</keyword>
<dbReference type="AlphaFoldDB" id="A0A2M8LVD9"/>
<dbReference type="EMBL" id="PGGW01000060">
    <property type="protein sequence ID" value="PJE95927.1"/>
    <property type="molecule type" value="Genomic_DNA"/>
</dbReference>
<evidence type="ECO:0000313" key="3">
    <source>
        <dbReference type="EMBL" id="PJE95927.1"/>
    </source>
</evidence>
<accession>A0A2M8LVD9</accession>
<keyword evidence="1" id="KW-0418">Kinase</keyword>
<keyword evidence="4" id="KW-1185">Reference proteome</keyword>
<dbReference type="InterPro" id="IPR050267">
    <property type="entry name" value="Anti-sigma-factor_SerPK"/>
</dbReference>
<protein>
    <submittedName>
        <fullName evidence="3">ATP-binding protein</fullName>
    </submittedName>
</protein>
<name>A0A2M8LVD9_9ACTN</name>
<dbReference type="RefSeq" id="WP_100203112.1">
    <property type="nucleotide sequence ID" value="NZ_PGGW01000060.1"/>
</dbReference>
<dbReference type="Proteomes" id="UP000230407">
    <property type="component" value="Unassembled WGS sequence"/>
</dbReference>
<comment type="caution">
    <text evidence="3">The sequence shown here is derived from an EMBL/GenBank/DDBJ whole genome shotgun (WGS) entry which is preliminary data.</text>
</comment>
<proteinExistence type="predicted"/>
<feature type="domain" description="Histidine kinase/HSP90-like ATPase" evidence="2">
    <location>
        <begin position="34"/>
        <end position="122"/>
    </location>
</feature>
<dbReference type="GO" id="GO:0004674">
    <property type="term" value="F:protein serine/threonine kinase activity"/>
    <property type="evidence" value="ECO:0007669"/>
    <property type="project" value="UniProtKB-KW"/>
</dbReference>
<gene>
    <name evidence="3" type="ORF">CUT44_19130</name>
</gene>
<dbReference type="SUPFAM" id="SSF55874">
    <property type="entry name" value="ATPase domain of HSP90 chaperone/DNA topoisomerase II/histidine kinase"/>
    <property type="match status" value="1"/>
</dbReference>
<keyword evidence="1" id="KW-0723">Serine/threonine-protein kinase</keyword>
<organism evidence="3 4">
    <name type="scientific">Streptomyces carminius</name>
    <dbReference type="NCBI Taxonomy" id="2665496"/>
    <lineage>
        <taxon>Bacteria</taxon>
        <taxon>Bacillati</taxon>
        <taxon>Actinomycetota</taxon>
        <taxon>Actinomycetes</taxon>
        <taxon>Kitasatosporales</taxon>
        <taxon>Streptomycetaceae</taxon>
        <taxon>Streptomyces</taxon>
    </lineage>
</organism>
<sequence>MTALPIPAPAPIPFDHPWEYELRFPRDPRGPGIARVTLRTVLAAHGLRDLTPRAELLTSELATNSVRHTGHTAAVRLQWLHPVLRVSVWDADPKIPSPVSPPPPPDGEGGRGLLILDVLADRWGGGPVPGGPRGTCGLRGKAVWFELNWDVPPPVPVPAVTC</sequence>
<reference evidence="3 4" key="1">
    <citation type="submission" date="2017-11" db="EMBL/GenBank/DDBJ databases">
        <title>Streptomyces carmine sp. nov., a novel actinomycete isolated from Sophora alopecuroides in Xinjiang, China.</title>
        <authorList>
            <person name="Wang Y."/>
            <person name="Luo X."/>
            <person name="Wan C."/>
            <person name="Zhang L."/>
        </authorList>
    </citation>
    <scope>NUCLEOTIDE SEQUENCE [LARGE SCALE GENOMIC DNA]</scope>
    <source>
        <strain evidence="3 4">TRM SA0054</strain>
    </source>
</reference>
<dbReference type="InterPro" id="IPR036890">
    <property type="entry name" value="HATPase_C_sf"/>
</dbReference>
<dbReference type="CDD" id="cd16936">
    <property type="entry name" value="HATPase_RsbW-like"/>
    <property type="match status" value="1"/>
</dbReference>
<keyword evidence="1" id="KW-0808">Transferase</keyword>
<evidence type="ECO:0000313" key="4">
    <source>
        <dbReference type="Proteomes" id="UP000230407"/>
    </source>
</evidence>
<evidence type="ECO:0000256" key="1">
    <source>
        <dbReference type="ARBA" id="ARBA00022527"/>
    </source>
</evidence>
<dbReference type="Gene3D" id="3.30.565.10">
    <property type="entry name" value="Histidine kinase-like ATPase, C-terminal domain"/>
    <property type="match status" value="1"/>
</dbReference>
<dbReference type="Pfam" id="PF13581">
    <property type="entry name" value="HATPase_c_2"/>
    <property type="match status" value="1"/>
</dbReference>